<dbReference type="SUPFAM" id="SSF53098">
    <property type="entry name" value="Ribonuclease H-like"/>
    <property type="match status" value="1"/>
</dbReference>
<evidence type="ECO:0000259" key="1">
    <source>
        <dbReference type="Pfam" id="PF04937"/>
    </source>
</evidence>
<dbReference type="PANTHER" id="PTHR32166">
    <property type="entry name" value="OSJNBA0013A04.12 PROTEIN"/>
    <property type="match status" value="1"/>
</dbReference>
<dbReference type="OrthoDB" id="1000497at2759"/>
<sequence>MDPVLERSKIAVKVRKLVRGHSAYVVTRVYLEDEYIQEWVNNFRPIWEERGVTIMCDGWKGTTNQHIINFLIYSTRGTIFKKSIDASSVTSHTTEYYFGLMDKIVYETDEEFVVQVVIDNEAAMKVDGHMLMQKKRNLYWSTCFAQCLDLILEEFGNRKSVKKIQELLVKVLKMCDGDEKPTMGFIYEAMD</sequence>
<feature type="domain" description="DUF659" evidence="1">
    <location>
        <begin position="34"/>
        <end position="165"/>
    </location>
</feature>
<dbReference type="PANTHER" id="PTHR32166:SF122">
    <property type="entry name" value="OS09G0499600 PROTEIN"/>
    <property type="match status" value="1"/>
</dbReference>
<protein>
    <recommendedName>
        <fullName evidence="1">DUF659 domain-containing protein</fullName>
    </recommendedName>
</protein>
<comment type="caution">
    <text evidence="2">The sequence shown here is derived from an EMBL/GenBank/DDBJ whole genome shotgun (WGS) entry which is preliminary data.</text>
</comment>
<dbReference type="EMBL" id="JABFAB010000013">
    <property type="protein sequence ID" value="MBA0667689.1"/>
    <property type="molecule type" value="Genomic_DNA"/>
</dbReference>
<dbReference type="AlphaFoldDB" id="A0A7J8VZ29"/>
<reference evidence="2 3" key="1">
    <citation type="journal article" date="2019" name="Genome Biol. Evol.">
        <title>Insights into the evolution of the New World diploid cottons (Gossypium, subgenus Houzingenia) based on genome sequencing.</title>
        <authorList>
            <person name="Grover C.E."/>
            <person name="Arick M.A. 2nd"/>
            <person name="Thrash A."/>
            <person name="Conover J.L."/>
            <person name="Sanders W.S."/>
            <person name="Peterson D.G."/>
            <person name="Frelichowski J.E."/>
            <person name="Scheffler J.A."/>
            <person name="Scheffler B.E."/>
            <person name="Wendel J.F."/>
        </authorList>
    </citation>
    <scope>NUCLEOTIDE SEQUENCE [LARGE SCALE GENOMIC DNA]</scope>
    <source>
        <strain evidence="2">57</strain>
        <tissue evidence="2">Leaf</tissue>
    </source>
</reference>
<keyword evidence="3" id="KW-1185">Reference proteome</keyword>
<dbReference type="InterPro" id="IPR007021">
    <property type="entry name" value="DUF659"/>
</dbReference>
<organism evidence="2 3">
    <name type="scientific">Gossypium klotzschianum</name>
    <dbReference type="NCBI Taxonomy" id="34286"/>
    <lineage>
        <taxon>Eukaryota</taxon>
        <taxon>Viridiplantae</taxon>
        <taxon>Streptophyta</taxon>
        <taxon>Embryophyta</taxon>
        <taxon>Tracheophyta</taxon>
        <taxon>Spermatophyta</taxon>
        <taxon>Magnoliopsida</taxon>
        <taxon>eudicotyledons</taxon>
        <taxon>Gunneridae</taxon>
        <taxon>Pentapetalae</taxon>
        <taxon>rosids</taxon>
        <taxon>malvids</taxon>
        <taxon>Malvales</taxon>
        <taxon>Malvaceae</taxon>
        <taxon>Malvoideae</taxon>
        <taxon>Gossypium</taxon>
    </lineage>
</organism>
<evidence type="ECO:0000313" key="2">
    <source>
        <dbReference type="EMBL" id="MBA0667689.1"/>
    </source>
</evidence>
<proteinExistence type="predicted"/>
<accession>A0A7J8VZ29</accession>
<dbReference type="Pfam" id="PF04937">
    <property type="entry name" value="DUF659"/>
    <property type="match status" value="1"/>
</dbReference>
<gene>
    <name evidence="2" type="ORF">Goklo_000744</name>
</gene>
<dbReference type="InterPro" id="IPR012337">
    <property type="entry name" value="RNaseH-like_sf"/>
</dbReference>
<dbReference type="Proteomes" id="UP000593573">
    <property type="component" value="Unassembled WGS sequence"/>
</dbReference>
<evidence type="ECO:0000313" key="3">
    <source>
        <dbReference type="Proteomes" id="UP000593573"/>
    </source>
</evidence>
<name>A0A7J8VZ29_9ROSI</name>